<evidence type="ECO:0000256" key="2">
    <source>
        <dbReference type="SAM" id="Phobius"/>
    </source>
</evidence>
<organism evidence="4 5">
    <name type="scientific">Amycolatopsis lexingtonensis</name>
    <dbReference type="NCBI Taxonomy" id="218822"/>
    <lineage>
        <taxon>Bacteria</taxon>
        <taxon>Bacillati</taxon>
        <taxon>Actinomycetota</taxon>
        <taxon>Actinomycetes</taxon>
        <taxon>Pseudonocardiales</taxon>
        <taxon>Pseudonocardiaceae</taxon>
        <taxon>Amycolatopsis</taxon>
    </lineage>
</organism>
<accession>A0ABR9HX91</accession>
<evidence type="ECO:0000259" key="3">
    <source>
        <dbReference type="Pfam" id="PF11203"/>
    </source>
</evidence>
<keyword evidence="2" id="KW-1133">Transmembrane helix</keyword>
<dbReference type="EMBL" id="JADBEG010000001">
    <property type="protein sequence ID" value="MBE1495556.1"/>
    <property type="molecule type" value="Genomic_DNA"/>
</dbReference>
<dbReference type="InterPro" id="IPR050051">
    <property type="entry name" value="EccE_dom"/>
</dbReference>
<evidence type="ECO:0000313" key="4">
    <source>
        <dbReference type="EMBL" id="MBE1495556.1"/>
    </source>
</evidence>
<reference evidence="4 5" key="1">
    <citation type="submission" date="2020-10" db="EMBL/GenBank/DDBJ databases">
        <title>Sequencing the genomes of 1000 actinobacteria strains.</title>
        <authorList>
            <person name="Klenk H.-P."/>
        </authorList>
    </citation>
    <scope>NUCLEOTIDE SEQUENCE [LARGE SCALE GENOMIC DNA]</scope>
    <source>
        <strain evidence="4 5">DSM 44653</strain>
    </source>
</reference>
<keyword evidence="5" id="KW-1185">Reference proteome</keyword>
<dbReference type="RefSeq" id="WP_192782287.1">
    <property type="nucleotide sequence ID" value="NZ_JADBEG010000001.1"/>
</dbReference>
<evidence type="ECO:0000313" key="5">
    <source>
        <dbReference type="Proteomes" id="UP000631670"/>
    </source>
</evidence>
<dbReference type="Proteomes" id="UP000631670">
    <property type="component" value="Unassembled WGS sequence"/>
</dbReference>
<protein>
    <recommendedName>
        <fullName evidence="3">Type VII secretion system protein EccE domain-containing protein</fullName>
    </recommendedName>
</protein>
<feature type="region of interest" description="Disordered" evidence="1">
    <location>
        <begin position="1"/>
        <end position="22"/>
    </location>
</feature>
<name>A0ABR9HX91_9PSEU</name>
<feature type="transmembrane region" description="Helical" evidence="2">
    <location>
        <begin position="173"/>
        <end position="190"/>
    </location>
</feature>
<evidence type="ECO:0000256" key="1">
    <source>
        <dbReference type="SAM" id="MobiDB-lite"/>
    </source>
</evidence>
<feature type="compositionally biased region" description="Pro residues" evidence="1">
    <location>
        <begin position="121"/>
        <end position="138"/>
    </location>
</feature>
<feature type="transmembrane region" description="Helical" evidence="2">
    <location>
        <begin position="149"/>
        <end position="167"/>
    </location>
</feature>
<keyword evidence="2" id="KW-0812">Transmembrane</keyword>
<gene>
    <name evidence="4" type="ORF">H4696_002656</name>
</gene>
<keyword evidence="2" id="KW-0472">Membrane</keyword>
<dbReference type="Pfam" id="PF11203">
    <property type="entry name" value="EccE"/>
    <property type="match status" value="1"/>
</dbReference>
<feature type="region of interest" description="Disordered" evidence="1">
    <location>
        <begin position="116"/>
        <end position="143"/>
    </location>
</feature>
<comment type="caution">
    <text evidence="4">The sequence shown here is derived from an EMBL/GenBank/DDBJ whole genome shotgun (WGS) entry which is preliminary data.</text>
</comment>
<proteinExistence type="predicted"/>
<feature type="domain" description="Type VII secretion system protein EccE" evidence="3">
    <location>
        <begin position="318"/>
        <end position="386"/>
    </location>
</feature>
<sequence>MTDFGAAQANAHRGATAPPPAYPVAASPAAFGTVAGADAASRAAAREAALAALSAAQPPFSAVQPPLPAAQLPSSAARPASAAAQLPFSATQPPLSAAQPASVAAQLPFSAARSASAAGPVPAPAPLPTPPRNPPPAPRRTAGRPRTIGVARIVCWQLVLVALVAAATRPWPVLVAVALPAAVVVALTTVRVRGRWLSAWLVVGSDYALRDRVRDLRGPAEAGRELLRLISPEATGTAGDTGFLLSRAAGITVVLQPKSAERDLTKAMPSPESLLPPPHEPAKAVAAQVVHHAGIARDRPPRVWLALQALRTADVQHDADVQRALGNTVRRVLRRLRRDGLPAHGLTEPELLGTLASLAHVNAGRGQVREDWRHWYSGPIAQATFRLDGWAELPPGVAPQLLRWLPARIPRAAVTVAVTAHRPAATARIRTEATVRLAAAGPEDLEAAAGELIRLASEWALSADRLDGRHAKGVAATLPIGLAGP</sequence>